<gene>
    <name evidence="2" type="ORF">HJG63_011065</name>
</gene>
<feature type="transmembrane region" description="Helical" evidence="1">
    <location>
        <begin position="100"/>
        <end position="122"/>
    </location>
</feature>
<feature type="transmembrane region" description="Helical" evidence="1">
    <location>
        <begin position="45"/>
        <end position="63"/>
    </location>
</feature>
<keyword evidence="1" id="KW-1133">Transmembrane helix</keyword>
<dbReference type="EMBL" id="JACASE010000004">
    <property type="protein sequence ID" value="KAF6474956.1"/>
    <property type="molecule type" value="Genomic_DNA"/>
</dbReference>
<evidence type="ECO:0000313" key="2">
    <source>
        <dbReference type="EMBL" id="KAF6474956.1"/>
    </source>
</evidence>
<reference evidence="2 3" key="1">
    <citation type="journal article" date="2020" name="Nature">
        <title>Six reference-quality genomes reveal evolution of bat adaptations.</title>
        <authorList>
            <person name="Jebb D."/>
            <person name="Huang Z."/>
            <person name="Pippel M."/>
            <person name="Hughes G.M."/>
            <person name="Lavrichenko K."/>
            <person name="Devanna P."/>
            <person name="Winkler S."/>
            <person name="Jermiin L.S."/>
            <person name="Skirmuntt E.C."/>
            <person name="Katzourakis A."/>
            <person name="Burkitt-Gray L."/>
            <person name="Ray D.A."/>
            <person name="Sullivan K.A.M."/>
            <person name="Roscito J.G."/>
            <person name="Kirilenko B.M."/>
            <person name="Davalos L.M."/>
            <person name="Corthals A.P."/>
            <person name="Power M.L."/>
            <person name="Jones G."/>
            <person name="Ransome R.D."/>
            <person name="Dechmann D.K.N."/>
            <person name="Locatelli A.G."/>
            <person name="Puechmaille S.J."/>
            <person name="Fedrigo O."/>
            <person name="Jarvis E.D."/>
            <person name="Hiller M."/>
            <person name="Vernes S.C."/>
            <person name="Myers E.W."/>
            <person name="Teeling E.C."/>
        </authorList>
    </citation>
    <scope>NUCLEOTIDE SEQUENCE [LARGE SCALE GENOMIC DNA]</scope>
    <source>
        <strain evidence="2">MRouAeg1</strain>
        <tissue evidence="2">Muscle</tissue>
    </source>
</reference>
<keyword evidence="1" id="KW-0812">Transmembrane</keyword>
<keyword evidence="3" id="KW-1185">Reference proteome</keyword>
<organism evidence="2 3">
    <name type="scientific">Rousettus aegyptiacus</name>
    <name type="common">Egyptian fruit bat</name>
    <name type="synonym">Pteropus aegyptiacus</name>
    <dbReference type="NCBI Taxonomy" id="9407"/>
    <lineage>
        <taxon>Eukaryota</taxon>
        <taxon>Metazoa</taxon>
        <taxon>Chordata</taxon>
        <taxon>Craniata</taxon>
        <taxon>Vertebrata</taxon>
        <taxon>Euteleostomi</taxon>
        <taxon>Mammalia</taxon>
        <taxon>Eutheria</taxon>
        <taxon>Laurasiatheria</taxon>
        <taxon>Chiroptera</taxon>
        <taxon>Yinpterochiroptera</taxon>
        <taxon>Pteropodoidea</taxon>
        <taxon>Pteropodidae</taxon>
        <taxon>Rousettinae</taxon>
        <taxon>Rousettus</taxon>
    </lineage>
</organism>
<accession>A0A7J8HRG0</accession>
<keyword evidence="1" id="KW-0472">Membrane</keyword>
<protein>
    <submittedName>
        <fullName evidence="2">Uncharacterized protein</fullName>
    </submittedName>
</protein>
<name>A0A7J8HRG0_ROUAE</name>
<sequence>MLIIPTDSMLLDGGAFTSPMASLSLLLHLISAQHRRSWQRRCYRTSWLSANPLAITFCCHLPMTDPVPKAHLEGQLSKATSNTSCSVWVSPQKRSLSQGLVFVVYLGGGPIGCVCVGGGGRLGRVKQGRKRVDQS</sequence>
<comment type="caution">
    <text evidence="2">The sequence shown here is derived from an EMBL/GenBank/DDBJ whole genome shotgun (WGS) entry which is preliminary data.</text>
</comment>
<evidence type="ECO:0000313" key="3">
    <source>
        <dbReference type="Proteomes" id="UP000593571"/>
    </source>
</evidence>
<evidence type="ECO:0000256" key="1">
    <source>
        <dbReference type="SAM" id="Phobius"/>
    </source>
</evidence>
<dbReference type="Proteomes" id="UP000593571">
    <property type="component" value="Unassembled WGS sequence"/>
</dbReference>
<dbReference type="AlphaFoldDB" id="A0A7J8HRG0"/>
<proteinExistence type="predicted"/>
<feature type="transmembrane region" description="Helical" evidence="1">
    <location>
        <begin position="15"/>
        <end position="33"/>
    </location>
</feature>